<reference evidence="1" key="1">
    <citation type="submission" date="2013-07" db="EMBL/GenBank/DDBJ databases">
        <title>The genome of an arbuscular mycorrhizal fungus provides insights into the evolution of the oldest plant symbiosis.</title>
        <authorList>
            <consortium name="DOE Joint Genome Institute"/>
            <person name="Tisserant E."/>
            <person name="Malbreil M."/>
            <person name="Kuo A."/>
            <person name="Kohler A."/>
            <person name="Symeonidi A."/>
            <person name="Balestrini R."/>
            <person name="Charron P."/>
            <person name="Duensing N."/>
            <person name="Frei-dit-Frey N."/>
            <person name="Gianinazzi-Pearson V."/>
            <person name="Gilbert B."/>
            <person name="Handa Y."/>
            <person name="Hijri M."/>
            <person name="Kaul R."/>
            <person name="Kawaguchi M."/>
            <person name="Krajinski F."/>
            <person name="Lammers P."/>
            <person name="Lapierre D."/>
            <person name="Masclaux F.G."/>
            <person name="Murat C."/>
            <person name="Morin E."/>
            <person name="Ndikumana S."/>
            <person name="Pagni M."/>
            <person name="Petitpierre D."/>
            <person name="Requena N."/>
            <person name="Rosikiewicz P."/>
            <person name="Riley R."/>
            <person name="Saito K."/>
            <person name="San Clemente H."/>
            <person name="Shapiro H."/>
            <person name="van Tuinen D."/>
            <person name="Becard G."/>
            <person name="Bonfante P."/>
            <person name="Paszkowski U."/>
            <person name="Shachar-Hill Y."/>
            <person name="Young J.P."/>
            <person name="Sanders I.R."/>
            <person name="Henrissat B."/>
            <person name="Rensing S.A."/>
            <person name="Grigoriev I.V."/>
            <person name="Corradi N."/>
            <person name="Roux C."/>
            <person name="Martin F."/>
        </authorList>
    </citation>
    <scope>NUCLEOTIDE SEQUENCE</scope>
    <source>
        <strain evidence="1">DAOM 197198</strain>
    </source>
</reference>
<accession>U9TTP6</accession>
<name>U9TTP6_RHIID</name>
<sequence>MPPQNKFGRCEKCDEQYISKNHSKYKWCKPCQVNNLKLFYQIGPGCKNITELVRSSVIF</sequence>
<protein>
    <submittedName>
        <fullName evidence="1">Uncharacterized protein</fullName>
    </submittedName>
</protein>
<dbReference type="EMBL" id="KI287821">
    <property type="protein sequence ID" value="ESA09698.1"/>
    <property type="molecule type" value="Genomic_DNA"/>
</dbReference>
<evidence type="ECO:0000313" key="1">
    <source>
        <dbReference type="EMBL" id="ESA09698.1"/>
    </source>
</evidence>
<proteinExistence type="predicted"/>
<gene>
    <name evidence="1" type="ORF">GLOINDRAFT_30247</name>
</gene>
<dbReference type="AlphaFoldDB" id="U9TTP6"/>
<dbReference type="HOGENOM" id="CLU_2961977_0_0_1"/>
<organism evidence="1">
    <name type="scientific">Rhizophagus irregularis (strain DAOM 181602 / DAOM 197198 / MUCL 43194)</name>
    <name type="common">Arbuscular mycorrhizal fungus</name>
    <name type="synonym">Glomus intraradices</name>
    <dbReference type="NCBI Taxonomy" id="747089"/>
    <lineage>
        <taxon>Eukaryota</taxon>
        <taxon>Fungi</taxon>
        <taxon>Fungi incertae sedis</taxon>
        <taxon>Mucoromycota</taxon>
        <taxon>Glomeromycotina</taxon>
        <taxon>Glomeromycetes</taxon>
        <taxon>Glomerales</taxon>
        <taxon>Glomeraceae</taxon>
        <taxon>Rhizophagus</taxon>
    </lineage>
</organism>